<dbReference type="Gene3D" id="3.30.40.10">
    <property type="entry name" value="Zinc/RING finger domain, C3HC4 (zinc finger)"/>
    <property type="match status" value="1"/>
</dbReference>
<evidence type="ECO:0000256" key="1">
    <source>
        <dbReference type="ARBA" id="ARBA00000900"/>
    </source>
</evidence>
<dbReference type="GO" id="GO:0005634">
    <property type="term" value="C:nucleus"/>
    <property type="evidence" value="ECO:0007669"/>
    <property type="project" value="TreeGrafter"/>
</dbReference>
<keyword evidence="4" id="KW-0479">Metal-binding</keyword>
<gene>
    <name evidence="10" type="ORF">CEURO_LOCUS17818</name>
</gene>
<keyword evidence="7" id="KW-0862">Zinc</keyword>
<accession>A0A9P0ZPG7</accession>
<sequence length="524" mass="57852">MGQRNTPYSSLVVDLEADQGRQIQSYGTLTSFPQPNVHSVLPVASNVYLHPLPDYNDNSPLFYGMTQHNRSVHPQPIPNLDLALASSSIHHNPYMPPTAATRDFSIPFNHRTHDHSSFSNNPGMAGIQTATHGTIGAFKIKNVVGSSSSDVPLIARAHESNASLMDSSPLMLPADHRDSSLVVNDGSHISLRNMAFVNGPDSVAAQRSNHFAQGNHVGSIQLSNNPWSDMRFNRNSCELEPWSWNQAAVPFPYVHGRAVGPTIEAGNTGIQSYQVRGGNGSLTNFMHPPIPLEGHSNVHHLPQATQGMRCHNTNFPPLMAVSSSRHITNAPSSSNLNYLSGFVETRPTYVGPLQPAGVRLYRSSRRNYSNYMPNHNLPNMRVMPEDGVSMLEIPGYYNDMGESGDQHRDMRMDIDHMSYEELLALGEHIGSVTTGLSEEMITRHLKTKPFSSSKALSMSKATECLDKNMDLCVICQNDYKDQENIGTVECGHAYHVHCIKKWLIVKNSCPICKLTALPMEPKDL</sequence>
<dbReference type="InterPro" id="IPR001841">
    <property type="entry name" value="Znf_RING"/>
</dbReference>
<dbReference type="Pfam" id="PF13639">
    <property type="entry name" value="zf-RING_2"/>
    <property type="match status" value="1"/>
</dbReference>
<evidence type="ECO:0000259" key="9">
    <source>
        <dbReference type="PROSITE" id="PS50089"/>
    </source>
</evidence>
<dbReference type="Proteomes" id="UP001152484">
    <property type="component" value="Unassembled WGS sequence"/>
</dbReference>
<dbReference type="SMART" id="SM00184">
    <property type="entry name" value="RING"/>
    <property type="match status" value="1"/>
</dbReference>
<keyword evidence="6" id="KW-0833">Ubl conjugation pathway</keyword>
<organism evidence="10 11">
    <name type="scientific">Cuscuta europaea</name>
    <name type="common">European dodder</name>
    <dbReference type="NCBI Taxonomy" id="41803"/>
    <lineage>
        <taxon>Eukaryota</taxon>
        <taxon>Viridiplantae</taxon>
        <taxon>Streptophyta</taxon>
        <taxon>Embryophyta</taxon>
        <taxon>Tracheophyta</taxon>
        <taxon>Spermatophyta</taxon>
        <taxon>Magnoliopsida</taxon>
        <taxon>eudicotyledons</taxon>
        <taxon>Gunneridae</taxon>
        <taxon>Pentapetalae</taxon>
        <taxon>asterids</taxon>
        <taxon>lamiids</taxon>
        <taxon>Solanales</taxon>
        <taxon>Convolvulaceae</taxon>
        <taxon>Cuscuteae</taxon>
        <taxon>Cuscuta</taxon>
        <taxon>Cuscuta subgen. Cuscuta</taxon>
    </lineage>
</organism>
<evidence type="ECO:0000256" key="8">
    <source>
        <dbReference type="PROSITE-ProRule" id="PRU00175"/>
    </source>
</evidence>
<keyword evidence="11" id="KW-1185">Reference proteome</keyword>
<dbReference type="PROSITE" id="PS50089">
    <property type="entry name" value="ZF_RING_2"/>
    <property type="match status" value="1"/>
</dbReference>
<dbReference type="SUPFAM" id="SSF57850">
    <property type="entry name" value="RING/U-box"/>
    <property type="match status" value="1"/>
</dbReference>
<proteinExistence type="predicted"/>
<dbReference type="InterPro" id="IPR045191">
    <property type="entry name" value="MBR1/2-like"/>
</dbReference>
<dbReference type="EMBL" id="CAMAPE010000051">
    <property type="protein sequence ID" value="CAH9107716.1"/>
    <property type="molecule type" value="Genomic_DNA"/>
</dbReference>
<dbReference type="PANTHER" id="PTHR22937:SF222">
    <property type="entry name" value="RING-TYPE E3 UBIQUITIN TRANSFERASE"/>
    <property type="match status" value="1"/>
</dbReference>
<feature type="domain" description="RING-type" evidence="9">
    <location>
        <begin position="472"/>
        <end position="513"/>
    </location>
</feature>
<dbReference type="GO" id="GO:0061630">
    <property type="term" value="F:ubiquitin protein ligase activity"/>
    <property type="evidence" value="ECO:0007669"/>
    <property type="project" value="UniProtKB-EC"/>
</dbReference>
<keyword evidence="5 8" id="KW-0863">Zinc-finger</keyword>
<evidence type="ECO:0000313" key="10">
    <source>
        <dbReference type="EMBL" id="CAH9107716.1"/>
    </source>
</evidence>
<name>A0A9P0ZPG7_CUSEU</name>
<evidence type="ECO:0000313" key="11">
    <source>
        <dbReference type="Proteomes" id="UP001152484"/>
    </source>
</evidence>
<reference evidence="10" key="1">
    <citation type="submission" date="2022-07" db="EMBL/GenBank/DDBJ databases">
        <authorList>
            <person name="Macas J."/>
            <person name="Novak P."/>
            <person name="Neumann P."/>
        </authorList>
    </citation>
    <scope>NUCLEOTIDE SEQUENCE</scope>
</reference>
<dbReference type="AlphaFoldDB" id="A0A9P0ZPG7"/>
<evidence type="ECO:0000256" key="3">
    <source>
        <dbReference type="ARBA" id="ARBA00022679"/>
    </source>
</evidence>
<dbReference type="OrthoDB" id="8062037at2759"/>
<dbReference type="EC" id="2.3.2.27" evidence="2"/>
<evidence type="ECO:0000256" key="5">
    <source>
        <dbReference type="ARBA" id="ARBA00022771"/>
    </source>
</evidence>
<evidence type="ECO:0000256" key="6">
    <source>
        <dbReference type="ARBA" id="ARBA00022786"/>
    </source>
</evidence>
<evidence type="ECO:0000256" key="7">
    <source>
        <dbReference type="ARBA" id="ARBA00022833"/>
    </source>
</evidence>
<keyword evidence="3" id="KW-0808">Transferase</keyword>
<protein>
    <recommendedName>
        <fullName evidence="2">RING-type E3 ubiquitin transferase</fullName>
        <ecNumber evidence="2">2.3.2.27</ecNumber>
    </recommendedName>
</protein>
<dbReference type="PANTHER" id="PTHR22937">
    <property type="entry name" value="E3 UBIQUITIN-PROTEIN LIGASE RNF165"/>
    <property type="match status" value="1"/>
</dbReference>
<dbReference type="GO" id="GO:0008270">
    <property type="term" value="F:zinc ion binding"/>
    <property type="evidence" value="ECO:0007669"/>
    <property type="project" value="UniProtKB-KW"/>
</dbReference>
<comment type="caution">
    <text evidence="10">The sequence shown here is derived from an EMBL/GenBank/DDBJ whole genome shotgun (WGS) entry which is preliminary data.</text>
</comment>
<comment type="catalytic activity">
    <reaction evidence="1">
        <text>S-ubiquitinyl-[E2 ubiquitin-conjugating enzyme]-L-cysteine + [acceptor protein]-L-lysine = [E2 ubiquitin-conjugating enzyme]-L-cysteine + N(6)-ubiquitinyl-[acceptor protein]-L-lysine.</text>
        <dbReference type="EC" id="2.3.2.27"/>
    </reaction>
</comment>
<dbReference type="InterPro" id="IPR013083">
    <property type="entry name" value="Znf_RING/FYVE/PHD"/>
</dbReference>
<evidence type="ECO:0000256" key="2">
    <source>
        <dbReference type="ARBA" id="ARBA00012483"/>
    </source>
</evidence>
<evidence type="ECO:0000256" key="4">
    <source>
        <dbReference type="ARBA" id="ARBA00022723"/>
    </source>
</evidence>